<keyword evidence="4 7" id="KW-0812">Transmembrane</keyword>
<evidence type="ECO:0000313" key="9">
    <source>
        <dbReference type="EMBL" id="CAB4647755.1"/>
    </source>
</evidence>
<feature type="transmembrane region" description="Helical" evidence="7">
    <location>
        <begin position="258"/>
        <end position="279"/>
    </location>
</feature>
<protein>
    <submittedName>
        <fullName evidence="9">Unannotated protein</fullName>
    </submittedName>
</protein>
<dbReference type="PANTHER" id="PTHR43386:SF1">
    <property type="entry name" value="D,D-DIPEPTIDE TRANSPORT SYSTEM PERMEASE PROTEIN DDPC-RELATED"/>
    <property type="match status" value="1"/>
</dbReference>
<feature type="transmembrane region" description="Helical" evidence="7">
    <location>
        <begin position="198"/>
        <end position="217"/>
    </location>
</feature>
<dbReference type="PANTHER" id="PTHR43386">
    <property type="entry name" value="OLIGOPEPTIDE TRANSPORT SYSTEM PERMEASE PROTEIN APPC"/>
    <property type="match status" value="1"/>
</dbReference>
<feature type="domain" description="ABC transmembrane type-1" evidence="8">
    <location>
        <begin position="85"/>
        <end position="275"/>
    </location>
</feature>
<evidence type="ECO:0000256" key="4">
    <source>
        <dbReference type="ARBA" id="ARBA00022692"/>
    </source>
</evidence>
<dbReference type="Pfam" id="PF00528">
    <property type="entry name" value="BPD_transp_1"/>
    <property type="match status" value="1"/>
</dbReference>
<reference evidence="9" key="1">
    <citation type="submission" date="2020-05" db="EMBL/GenBank/DDBJ databases">
        <authorList>
            <person name="Chiriac C."/>
            <person name="Salcher M."/>
            <person name="Ghai R."/>
            <person name="Kavagutti S V."/>
        </authorList>
    </citation>
    <scope>NUCLEOTIDE SEQUENCE</scope>
</reference>
<feature type="transmembrane region" description="Helical" evidence="7">
    <location>
        <begin position="21"/>
        <end position="45"/>
    </location>
</feature>
<name>A0A6J6KI18_9ZZZZ</name>
<sequence length="285" mass="29991">MSIGQIAIGRNRGYRKRLSKLGLLGWLAVFVLFIFGVIAIFGSALAPHDPNKIDLAYSYVGPIPGHPLGFDELGRDLFSRLLVGARTSLIGPIVLVISTTLIGTSIAILAAWRRGWTDAGLSAGVDIAVAFPGLLLAILLSTVFGASLWVAIAALTLAYTPSLARLLRSSALRETGMDYVKALKVLGFSDSQIIFKHLLPNLAPFIIAQAIIMFGYATLDLGGLSFLGIGVQPPTADWGTMVAAGASGLLQGYPTQTLAAGSCLVLTALSFAVIGDRLARIWGVE</sequence>
<dbReference type="SUPFAM" id="SSF161098">
    <property type="entry name" value="MetI-like"/>
    <property type="match status" value="1"/>
</dbReference>
<dbReference type="GO" id="GO:0005886">
    <property type="term" value="C:plasma membrane"/>
    <property type="evidence" value="ECO:0007669"/>
    <property type="project" value="UniProtKB-SubCell"/>
</dbReference>
<gene>
    <name evidence="9" type="ORF">UFOPK2237_00313</name>
</gene>
<evidence type="ECO:0000256" key="1">
    <source>
        <dbReference type="ARBA" id="ARBA00004651"/>
    </source>
</evidence>
<evidence type="ECO:0000256" key="2">
    <source>
        <dbReference type="ARBA" id="ARBA00022448"/>
    </source>
</evidence>
<evidence type="ECO:0000256" key="6">
    <source>
        <dbReference type="ARBA" id="ARBA00023136"/>
    </source>
</evidence>
<dbReference type="CDD" id="cd06261">
    <property type="entry name" value="TM_PBP2"/>
    <property type="match status" value="1"/>
</dbReference>
<keyword evidence="2" id="KW-0813">Transport</keyword>
<dbReference type="AlphaFoldDB" id="A0A6J6KI18"/>
<evidence type="ECO:0000256" key="3">
    <source>
        <dbReference type="ARBA" id="ARBA00022475"/>
    </source>
</evidence>
<dbReference type="EMBL" id="CAEZWI010000022">
    <property type="protein sequence ID" value="CAB4647755.1"/>
    <property type="molecule type" value="Genomic_DNA"/>
</dbReference>
<accession>A0A6J6KI18</accession>
<evidence type="ECO:0000259" key="8">
    <source>
        <dbReference type="PROSITE" id="PS50928"/>
    </source>
</evidence>
<dbReference type="InterPro" id="IPR035906">
    <property type="entry name" value="MetI-like_sf"/>
</dbReference>
<feature type="transmembrane region" description="Helical" evidence="7">
    <location>
        <begin position="119"/>
        <end position="140"/>
    </location>
</feature>
<organism evidence="9">
    <name type="scientific">freshwater metagenome</name>
    <dbReference type="NCBI Taxonomy" id="449393"/>
    <lineage>
        <taxon>unclassified sequences</taxon>
        <taxon>metagenomes</taxon>
        <taxon>ecological metagenomes</taxon>
    </lineage>
</organism>
<evidence type="ECO:0000256" key="7">
    <source>
        <dbReference type="SAM" id="Phobius"/>
    </source>
</evidence>
<evidence type="ECO:0000256" key="5">
    <source>
        <dbReference type="ARBA" id="ARBA00022989"/>
    </source>
</evidence>
<dbReference type="GO" id="GO:0055085">
    <property type="term" value="P:transmembrane transport"/>
    <property type="evidence" value="ECO:0007669"/>
    <property type="project" value="InterPro"/>
</dbReference>
<dbReference type="InterPro" id="IPR000515">
    <property type="entry name" value="MetI-like"/>
</dbReference>
<feature type="transmembrane region" description="Helical" evidence="7">
    <location>
        <begin position="146"/>
        <end position="167"/>
    </location>
</feature>
<keyword evidence="3" id="KW-1003">Cell membrane</keyword>
<dbReference type="Gene3D" id="1.10.3720.10">
    <property type="entry name" value="MetI-like"/>
    <property type="match status" value="1"/>
</dbReference>
<feature type="transmembrane region" description="Helical" evidence="7">
    <location>
        <begin position="89"/>
        <end position="112"/>
    </location>
</feature>
<keyword evidence="6 7" id="KW-0472">Membrane</keyword>
<comment type="subcellular location">
    <subcellularLocation>
        <location evidence="1">Cell membrane</location>
        <topology evidence="1">Multi-pass membrane protein</topology>
    </subcellularLocation>
</comment>
<dbReference type="InterPro" id="IPR050366">
    <property type="entry name" value="BP-dependent_transpt_permease"/>
</dbReference>
<dbReference type="PROSITE" id="PS50928">
    <property type="entry name" value="ABC_TM1"/>
    <property type="match status" value="1"/>
</dbReference>
<keyword evidence="5 7" id="KW-1133">Transmembrane helix</keyword>
<proteinExistence type="predicted"/>